<keyword evidence="3" id="KW-1185">Reference proteome</keyword>
<feature type="signal peptide" evidence="1">
    <location>
        <begin position="1"/>
        <end position="24"/>
    </location>
</feature>
<proteinExistence type="predicted"/>
<evidence type="ECO:0000256" key="1">
    <source>
        <dbReference type="SAM" id="SignalP"/>
    </source>
</evidence>
<dbReference type="Proteomes" id="UP001142592">
    <property type="component" value="Unassembled WGS sequence"/>
</dbReference>
<dbReference type="AlphaFoldDB" id="A0A9X3I800"/>
<sequence length="74" mass="8512">MRAFRILLALAVAGATFYSLNVLAMRNGYPDRLDFKNKHYHEGNCESYHRNHGFSHHNNKPIDTVINPVDSLNK</sequence>
<evidence type="ECO:0000313" key="3">
    <source>
        <dbReference type="Proteomes" id="UP001142592"/>
    </source>
</evidence>
<feature type="chain" id="PRO_5040764473" evidence="1">
    <location>
        <begin position="25"/>
        <end position="74"/>
    </location>
</feature>
<accession>A0A9X3I800</accession>
<dbReference type="RefSeq" id="WP_010599234.1">
    <property type="nucleotide sequence ID" value="NZ_JAPJUH010000002.1"/>
</dbReference>
<reference evidence="2" key="1">
    <citation type="submission" date="2022-11" db="EMBL/GenBank/DDBJ databases">
        <authorList>
            <person name="Graham C."/>
            <person name="Newman J.D."/>
        </authorList>
    </citation>
    <scope>NUCLEOTIDE SEQUENCE</scope>
    <source>
        <strain evidence="2">DSM 19486</strain>
    </source>
</reference>
<evidence type="ECO:0000313" key="2">
    <source>
        <dbReference type="EMBL" id="MCX3264282.1"/>
    </source>
</evidence>
<keyword evidence="1" id="KW-0732">Signal</keyword>
<name>A0A9X3I800_9SPHI</name>
<protein>
    <submittedName>
        <fullName evidence="2">Uncharacterized protein</fullName>
    </submittedName>
</protein>
<dbReference type="EMBL" id="JAPJUH010000002">
    <property type="protein sequence ID" value="MCX3264282.1"/>
    <property type="molecule type" value="Genomic_DNA"/>
</dbReference>
<comment type="caution">
    <text evidence="2">The sequence shown here is derived from an EMBL/GenBank/DDBJ whole genome shotgun (WGS) entry which is preliminary data.</text>
</comment>
<gene>
    <name evidence="2" type="ORF">OQZ29_05970</name>
</gene>
<organism evidence="2 3">
    <name type="scientific">Pedobacter agri</name>
    <dbReference type="NCBI Taxonomy" id="454586"/>
    <lineage>
        <taxon>Bacteria</taxon>
        <taxon>Pseudomonadati</taxon>
        <taxon>Bacteroidota</taxon>
        <taxon>Sphingobacteriia</taxon>
        <taxon>Sphingobacteriales</taxon>
        <taxon>Sphingobacteriaceae</taxon>
        <taxon>Pedobacter</taxon>
    </lineage>
</organism>